<dbReference type="GO" id="GO:0020037">
    <property type="term" value="F:heme binding"/>
    <property type="evidence" value="ECO:0007669"/>
    <property type="project" value="InterPro"/>
</dbReference>
<organism evidence="1 2">
    <name type="scientific">Ceriporiopsis subvermispora (strain B)</name>
    <name type="common">White-rot fungus</name>
    <name type="synonym">Gelatoporia subvermispora</name>
    <dbReference type="NCBI Taxonomy" id="914234"/>
    <lineage>
        <taxon>Eukaryota</taxon>
        <taxon>Fungi</taxon>
        <taxon>Dikarya</taxon>
        <taxon>Basidiomycota</taxon>
        <taxon>Agaricomycotina</taxon>
        <taxon>Agaricomycetes</taxon>
        <taxon>Polyporales</taxon>
        <taxon>Gelatoporiaceae</taxon>
        <taxon>Gelatoporia</taxon>
    </lineage>
</organism>
<dbReference type="InterPro" id="IPR036396">
    <property type="entry name" value="Cyt_P450_sf"/>
</dbReference>
<accession>M2R0K2</accession>
<dbReference type="Gene3D" id="1.10.630.10">
    <property type="entry name" value="Cytochrome P450"/>
    <property type="match status" value="1"/>
</dbReference>
<dbReference type="HOGENOM" id="CLU_001570_8_0_1"/>
<evidence type="ECO:0000313" key="1">
    <source>
        <dbReference type="EMBL" id="EMD31777.1"/>
    </source>
</evidence>
<keyword evidence="2" id="KW-1185">Reference proteome</keyword>
<dbReference type="GO" id="GO:0004497">
    <property type="term" value="F:monooxygenase activity"/>
    <property type="evidence" value="ECO:0007669"/>
    <property type="project" value="InterPro"/>
</dbReference>
<proteinExistence type="predicted"/>
<name>M2R0K2_CERS8</name>
<dbReference type="GO" id="GO:0005506">
    <property type="term" value="F:iron ion binding"/>
    <property type="evidence" value="ECO:0007669"/>
    <property type="project" value="InterPro"/>
</dbReference>
<dbReference type="SUPFAM" id="SSF48264">
    <property type="entry name" value="Cytochrome P450"/>
    <property type="match status" value="1"/>
</dbReference>
<dbReference type="EMBL" id="KB445815">
    <property type="protein sequence ID" value="EMD31777.1"/>
    <property type="molecule type" value="Genomic_DNA"/>
</dbReference>
<dbReference type="Pfam" id="PF00067">
    <property type="entry name" value="p450"/>
    <property type="match status" value="1"/>
</dbReference>
<dbReference type="Proteomes" id="UP000016930">
    <property type="component" value="Unassembled WGS sequence"/>
</dbReference>
<evidence type="ECO:0008006" key="3">
    <source>
        <dbReference type="Google" id="ProtNLM"/>
    </source>
</evidence>
<sequence length="294" mass="32623">MNIVPVSLLDCIWITAVIWLVSRIAKNTRRDFRTTSLRGPSNPSWFWGASQLVSPNRETGGIYEQWAKMYGPIYRVPEPLGASSIVVTDPKAAFHVLSQDTWGYTHTIANKTGIENMFGKGLLWVDGERHRMKRKSLTPGFSNIAIRGLTSVYFDSAYKVKAAWDSQIQNAQGDSAIIYVYSWMNHVSLDTIGIAGFLHDFGTLLGKHASVGEVFDRLGNINSTPGVLAMLALTAVFPFLQKIPTERHALLHQLQVSMTAIAAELLDNVRKECNGSVKTDESIIDLLVKAEQTE</sequence>
<dbReference type="OrthoDB" id="1470350at2759"/>
<gene>
    <name evidence="1" type="ORF">CERSUDRAFT_144601</name>
</gene>
<protein>
    <recommendedName>
        <fullName evidence="3">Cytochrome P450</fullName>
    </recommendedName>
</protein>
<dbReference type="STRING" id="914234.M2R0K2"/>
<dbReference type="InterPro" id="IPR001128">
    <property type="entry name" value="Cyt_P450"/>
</dbReference>
<evidence type="ECO:0000313" key="2">
    <source>
        <dbReference type="Proteomes" id="UP000016930"/>
    </source>
</evidence>
<dbReference type="AlphaFoldDB" id="M2R0K2"/>
<dbReference type="GO" id="GO:0016705">
    <property type="term" value="F:oxidoreductase activity, acting on paired donors, with incorporation or reduction of molecular oxygen"/>
    <property type="evidence" value="ECO:0007669"/>
    <property type="project" value="InterPro"/>
</dbReference>
<reference evidence="1 2" key="1">
    <citation type="journal article" date="2012" name="Proc. Natl. Acad. Sci. U.S.A.">
        <title>Comparative genomics of Ceriporiopsis subvermispora and Phanerochaete chrysosporium provide insight into selective ligninolysis.</title>
        <authorList>
            <person name="Fernandez-Fueyo E."/>
            <person name="Ruiz-Duenas F.J."/>
            <person name="Ferreira P."/>
            <person name="Floudas D."/>
            <person name="Hibbett D.S."/>
            <person name="Canessa P."/>
            <person name="Larrondo L.F."/>
            <person name="James T.Y."/>
            <person name="Seelenfreund D."/>
            <person name="Lobos S."/>
            <person name="Polanco R."/>
            <person name="Tello M."/>
            <person name="Honda Y."/>
            <person name="Watanabe T."/>
            <person name="Watanabe T."/>
            <person name="Ryu J.S."/>
            <person name="Kubicek C.P."/>
            <person name="Schmoll M."/>
            <person name="Gaskell J."/>
            <person name="Hammel K.E."/>
            <person name="St John F.J."/>
            <person name="Vanden Wymelenberg A."/>
            <person name="Sabat G."/>
            <person name="Splinter BonDurant S."/>
            <person name="Syed K."/>
            <person name="Yadav J.S."/>
            <person name="Doddapaneni H."/>
            <person name="Subramanian V."/>
            <person name="Lavin J.L."/>
            <person name="Oguiza J.A."/>
            <person name="Perez G."/>
            <person name="Pisabarro A.G."/>
            <person name="Ramirez L."/>
            <person name="Santoyo F."/>
            <person name="Master E."/>
            <person name="Coutinho P.M."/>
            <person name="Henrissat B."/>
            <person name="Lombard V."/>
            <person name="Magnuson J.K."/>
            <person name="Kuees U."/>
            <person name="Hori C."/>
            <person name="Igarashi K."/>
            <person name="Samejima M."/>
            <person name="Held B.W."/>
            <person name="Barry K.W."/>
            <person name="LaButti K.M."/>
            <person name="Lapidus A."/>
            <person name="Lindquist E.A."/>
            <person name="Lucas S.M."/>
            <person name="Riley R."/>
            <person name="Salamov A.A."/>
            <person name="Hoffmeister D."/>
            <person name="Schwenk D."/>
            <person name="Hadar Y."/>
            <person name="Yarden O."/>
            <person name="de Vries R.P."/>
            <person name="Wiebenga A."/>
            <person name="Stenlid J."/>
            <person name="Eastwood D."/>
            <person name="Grigoriev I.V."/>
            <person name="Berka R.M."/>
            <person name="Blanchette R.A."/>
            <person name="Kersten P."/>
            <person name="Martinez A.T."/>
            <person name="Vicuna R."/>
            <person name="Cullen D."/>
        </authorList>
    </citation>
    <scope>NUCLEOTIDE SEQUENCE [LARGE SCALE GENOMIC DNA]</scope>
    <source>
        <strain evidence="1 2">B</strain>
    </source>
</reference>